<dbReference type="KEGG" id="lsx:H8B22_07075"/>
<protein>
    <recommendedName>
        <fullName evidence="4">Secreted protein</fullName>
    </recommendedName>
</protein>
<proteinExistence type="predicted"/>
<reference evidence="2 3" key="1">
    <citation type="submission" date="2020-08" db="EMBL/GenBank/DDBJ databases">
        <title>Lysobacter sp. II4 sp. nov., isolated from soil.</title>
        <authorList>
            <person name="Woo C.Y."/>
            <person name="Kim J."/>
        </authorList>
    </citation>
    <scope>NUCLEOTIDE SEQUENCE [LARGE SCALE GENOMIC DNA]</scope>
    <source>
        <strain evidence="2 3">II4</strain>
    </source>
</reference>
<keyword evidence="3" id="KW-1185">Reference proteome</keyword>
<evidence type="ECO:0000313" key="3">
    <source>
        <dbReference type="Proteomes" id="UP000516018"/>
    </source>
</evidence>
<evidence type="ECO:0008006" key="4">
    <source>
        <dbReference type="Google" id="ProtNLM"/>
    </source>
</evidence>
<keyword evidence="1" id="KW-0732">Signal</keyword>
<organism evidence="2 3">
    <name type="scientific">Agrilutibacter terrestris</name>
    <dbReference type="NCBI Taxonomy" id="2865112"/>
    <lineage>
        <taxon>Bacteria</taxon>
        <taxon>Pseudomonadati</taxon>
        <taxon>Pseudomonadota</taxon>
        <taxon>Gammaproteobacteria</taxon>
        <taxon>Lysobacterales</taxon>
        <taxon>Lysobacteraceae</taxon>
        <taxon>Agrilutibacter</taxon>
    </lineage>
</organism>
<gene>
    <name evidence="2" type="ORF">H8B22_07075</name>
</gene>
<dbReference type="RefSeq" id="WP_187713384.1">
    <property type="nucleotide sequence ID" value="NZ_CP060820.1"/>
</dbReference>
<accession>A0A7H0G0Y3</accession>
<sequence length="139" mass="14127">MIGLTRKSLSTVAISISAILMAGSAVAGGTPPPPPKGEICHNIGGPRDLGANCEATGNCTYMTEDGGQLLTLGPNQYLGIVIGASDTSADAHLKHGDGYVDALFEPPLHLASVIGPHRASNVECLATRATTTQPPEPGN</sequence>
<feature type="signal peptide" evidence="1">
    <location>
        <begin position="1"/>
        <end position="27"/>
    </location>
</feature>
<evidence type="ECO:0000256" key="1">
    <source>
        <dbReference type="SAM" id="SignalP"/>
    </source>
</evidence>
<dbReference type="Proteomes" id="UP000516018">
    <property type="component" value="Chromosome"/>
</dbReference>
<dbReference type="AlphaFoldDB" id="A0A7H0G0Y3"/>
<evidence type="ECO:0000313" key="2">
    <source>
        <dbReference type="EMBL" id="QNP41949.1"/>
    </source>
</evidence>
<name>A0A7H0G0Y3_9GAMM</name>
<feature type="chain" id="PRO_5028845158" description="Secreted protein" evidence="1">
    <location>
        <begin position="28"/>
        <end position="139"/>
    </location>
</feature>
<dbReference type="EMBL" id="CP060820">
    <property type="protein sequence ID" value="QNP41949.1"/>
    <property type="molecule type" value="Genomic_DNA"/>
</dbReference>